<dbReference type="AlphaFoldDB" id="A0A9E2L0V8"/>
<dbReference type="GO" id="GO:0055040">
    <property type="term" value="C:periplasmic flagellum"/>
    <property type="evidence" value="ECO:0007669"/>
    <property type="project" value="UniProtKB-SubCell"/>
</dbReference>
<evidence type="ECO:0000256" key="4">
    <source>
        <dbReference type="SAM" id="MobiDB-lite"/>
    </source>
</evidence>
<keyword evidence="3" id="KW-0975">Bacterial flagellum</keyword>
<dbReference type="GO" id="GO:0071973">
    <property type="term" value="P:bacterial-type flagellum-dependent cell motility"/>
    <property type="evidence" value="ECO:0007669"/>
    <property type="project" value="InterPro"/>
</dbReference>
<dbReference type="InterPro" id="IPR006714">
    <property type="entry name" value="FlaA"/>
</dbReference>
<dbReference type="Pfam" id="PF04620">
    <property type="entry name" value="FlaA"/>
    <property type="match status" value="1"/>
</dbReference>
<gene>
    <name evidence="5" type="ORF">IAA16_01470</name>
</gene>
<keyword evidence="5" id="KW-0969">Cilium</keyword>
<reference evidence="5" key="2">
    <citation type="submission" date="2021-04" db="EMBL/GenBank/DDBJ databases">
        <authorList>
            <person name="Gilroy R."/>
        </authorList>
    </citation>
    <scope>NUCLEOTIDE SEQUENCE</scope>
    <source>
        <strain evidence="5">Gambia15-2214</strain>
    </source>
</reference>
<comment type="caution">
    <text evidence="5">The sequence shown here is derived from an EMBL/GenBank/DDBJ whole genome shotgun (WGS) entry which is preliminary data.</text>
</comment>
<comment type="subcellular location">
    <subcellularLocation>
        <location evidence="1">Periplasmic flagellum</location>
    </subcellularLocation>
</comment>
<evidence type="ECO:0000256" key="1">
    <source>
        <dbReference type="ARBA" id="ARBA00004631"/>
    </source>
</evidence>
<keyword evidence="5" id="KW-0966">Cell projection</keyword>
<feature type="region of interest" description="Disordered" evidence="4">
    <location>
        <begin position="239"/>
        <end position="259"/>
    </location>
</feature>
<dbReference type="Proteomes" id="UP000823914">
    <property type="component" value="Unassembled WGS sequence"/>
</dbReference>
<keyword evidence="5" id="KW-0282">Flagellum</keyword>
<dbReference type="EMBL" id="JAHLFV010000034">
    <property type="protein sequence ID" value="MBU3849216.1"/>
    <property type="molecule type" value="Genomic_DNA"/>
</dbReference>
<protein>
    <submittedName>
        <fullName evidence="5">Flagellar filament outer layer protein FlaA</fullName>
    </submittedName>
</protein>
<evidence type="ECO:0000313" key="5">
    <source>
        <dbReference type="EMBL" id="MBU3849216.1"/>
    </source>
</evidence>
<evidence type="ECO:0000313" key="6">
    <source>
        <dbReference type="Proteomes" id="UP000823914"/>
    </source>
</evidence>
<name>A0A9E2L0V8_9SPIR</name>
<evidence type="ECO:0000256" key="2">
    <source>
        <dbReference type="ARBA" id="ARBA00022764"/>
    </source>
</evidence>
<organism evidence="5 6">
    <name type="scientific">Candidatus Treponema excrementipullorum</name>
    <dbReference type="NCBI Taxonomy" id="2838768"/>
    <lineage>
        <taxon>Bacteria</taxon>
        <taxon>Pseudomonadati</taxon>
        <taxon>Spirochaetota</taxon>
        <taxon>Spirochaetia</taxon>
        <taxon>Spirochaetales</taxon>
        <taxon>Treponemataceae</taxon>
        <taxon>Treponema</taxon>
    </lineage>
</organism>
<sequence length="259" mass="29130">MKQGFFVFISLVLMVLFCVPVFGQVNSKSVETFSIDNFDTAGEMEWTWDVQASRLVADGYPVLGYVKGMPNSLKNLQKEGDPEPMVLGAKVSFNRKGDNWMEIYPTKAGEDGEVKNYEVPLQGIVSHFDLWVWGANYTYYVELLVRDALGSVHVIPVCTTDFEGWKNFTIKVPSTIPQRSSLRSGPETLAFVGIRVRSDFNEYVDDYVVYFDNLKYTTSILENIYDGYELRYADFGGEATDSTETTGAPEGVQTVEGEK</sequence>
<keyword evidence="2" id="KW-0574">Periplasm</keyword>
<dbReference type="GO" id="GO:0030288">
    <property type="term" value="C:outer membrane-bounded periplasmic space"/>
    <property type="evidence" value="ECO:0007669"/>
    <property type="project" value="InterPro"/>
</dbReference>
<evidence type="ECO:0000256" key="3">
    <source>
        <dbReference type="ARBA" id="ARBA00023143"/>
    </source>
</evidence>
<reference evidence="5" key="1">
    <citation type="journal article" date="2021" name="PeerJ">
        <title>Extensive microbial diversity within the chicken gut microbiome revealed by metagenomics and culture.</title>
        <authorList>
            <person name="Gilroy R."/>
            <person name="Ravi A."/>
            <person name="Getino M."/>
            <person name="Pursley I."/>
            <person name="Horton D.L."/>
            <person name="Alikhan N.F."/>
            <person name="Baker D."/>
            <person name="Gharbi K."/>
            <person name="Hall N."/>
            <person name="Watson M."/>
            <person name="Adriaenssens E.M."/>
            <person name="Foster-Nyarko E."/>
            <person name="Jarju S."/>
            <person name="Secka A."/>
            <person name="Antonio M."/>
            <person name="Oren A."/>
            <person name="Chaudhuri R.R."/>
            <person name="La Ragione R."/>
            <person name="Hildebrand F."/>
            <person name="Pallen M.J."/>
        </authorList>
    </citation>
    <scope>NUCLEOTIDE SEQUENCE</scope>
    <source>
        <strain evidence="5">Gambia15-2214</strain>
    </source>
</reference>
<accession>A0A9E2L0V8</accession>
<proteinExistence type="predicted"/>